<keyword evidence="3 7" id="KW-0812">Transmembrane</keyword>
<sequence length="188" mass="20147">MTYTLLFANVAIFGLELLIGSSMVQRYALWPIGAGFAPWQILSSAFLHGSPMHLAANMLGLFVFGRDVEAALGRLRFATLYALSMVTAALAQLAVSALLHDAHPVVGASGALFGVMVAFAMLFPKRVIILLFPPIPLPAPLFVVLYAAFELYAGVTGSMSGVAHFAHLGGLVGGFLLMRTWRPRSSRR</sequence>
<dbReference type="EMBL" id="JAAMOW010000005">
    <property type="protein sequence ID" value="NGY05472.1"/>
    <property type="molecule type" value="Genomic_DNA"/>
</dbReference>
<organism evidence="9 10">
    <name type="scientific">Solimonas terrae</name>
    <dbReference type="NCBI Taxonomy" id="1396819"/>
    <lineage>
        <taxon>Bacteria</taxon>
        <taxon>Pseudomonadati</taxon>
        <taxon>Pseudomonadota</taxon>
        <taxon>Gammaproteobacteria</taxon>
        <taxon>Nevskiales</taxon>
        <taxon>Nevskiaceae</taxon>
        <taxon>Solimonas</taxon>
    </lineage>
</organism>
<accession>A0A6M2BS65</accession>
<dbReference type="GO" id="GO:0004252">
    <property type="term" value="F:serine-type endopeptidase activity"/>
    <property type="evidence" value="ECO:0007669"/>
    <property type="project" value="InterPro"/>
</dbReference>
<name>A0A6M2BS65_9GAMM</name>
<protein>
    <submittedName>
        <fullName evidence="9">Rhomboid family intramembrane serine protease</fullName>
    </submittedName>
</protein>
<dbReference type="PANTHER" id="PTHR43731">
    <property type="entry name" value="RHOMBOID PROTEASE"/>
    <property type="match status" value="1"/>
</dbReference>
<keyword evidence="6 7" id="KW-0472">Membrane</keyword>
<dbReference type="GO" id="GO:0016020">
    <property type="term" value="C:membrane"/>
    <property type="evidence" value="ECO:0007669"/>
    <property type="project" value="UniProtKB-SubCell"/>
</dbReference>
<evidence type="ECO:0000256" key="2">
    <source>
        <dbReference type="ARBA" id="ARBA00009045"/>
    </source>
</evidence>
<feature type="domain" description="Peptidase S54 rhomboid" evidence="8">
    <location>
        <begin position="38"/>
        <end position="179"/>
    </location>
</feature>
<dbReference type="PANTHER" id="PTHR43731:SF14">
    <property type="entry name" value="PRESENILIN-ASSOCIATED RHOMBOID-LIKE PROTEIN, MITOCHONDRIAL"/>
    <property type="match status" value="1"/>
</dbReference>
<comment type="subcellular location">
    <subcellularLocation>
        <location evidence="1">Membrane</location>
        <topology evidence="1">Multi-pass membrane protein</topology>
    </subcellularLocation>
</comment>
<dbReference type="Proteomes" id="UP000472676">
    <property type="component" value="Unassembled WGS sequence"/>
</dbReference>
<evidence type="ECO:0000256" key="6">
    <source>
        <dbReference type="ARBA" id="ARBA00023136"/>
    </source>
</evidence>
<dbReference type="SUPFAM" id="SSF144091">
    <property type="entry name" value="Rhomboid-like"/>
    <property type="match status" value="1"/>
</dbReference>
<keyword evidence="10" id="KW-1185">Reference proteome</keyword>
<keyword evidence="4" id="KW-0378">Hydrolase</keyword>
<feature type="transmembrane region" description="Helical" evidence="7">
    <location>
        <begin position="44"/>
        <end position="65"/>
    </location>
</feature>
<dbReference type="Pfam" id="PF01694">
    <property type="entry name" value="Rhomboid"/>
    <property type="match status" value="1"/>
</dbReference>
<evidence type="ECO:0000256" key="4">
    <source>
        <dbReference type="ARBA" id="ARBA00022801"/>
    </source>
</evidence>
<comment type="caution">
    <text evidence="9">The sequence shown here is derived from an EMBL/GenBank/DDBJ whole genome shotgun (WGS) entry which is preliminary data.</text>
</comment>
<evidence type="ECO:0000256" key="3">
    <source>
        <dbReference type="ARBA" id="ARBA00022692"/>
    </source>
</evidence>
<dbReference type="InterPro" id="IPR050925">
    <property type="entry name" value="Rhomboid_protease_S54"/>
</dbReference>
<feature type="transmembrane region" description="Helical" evidence="7">
    <location>
        <begin position="130"/>
        <end position="149"/>
    </location>
</feature>
<feature type="transmembrane region" description="Helical" evidence="7">
    <location>
        <begin position="161"/>
        <end position="178"/>
    </location>
</feature>
<comment type="similarity">
    <text evidence="2">Belongs to the peptidase S54 family.</text>
</comment>
<dbReference type="GO" id="GO:0006508">
    <property type="term" value="P:proteolysis"/>
    <property type="evidence" value="ECO:0007669"/>
    <property type="project" value="UniProtKB-KW"/>
</dbReference>
<dbReference type="SMART" id="SM01160">
    <property type="entry name" value="DUF1751"/>
    <property type="match status" value="1"/>
</dbReference>
<evidence type="ECO:0000259" key="8">
    <source>
        <dbReference type="Pfam" id="PF01694"/>
    </source>
</evidence>
<evidence type="ECO:0000256" key="7">
    <source>
        <dbReference type="SAM" id="Phobius"/>
    </source>
</evidence>
<feature type="transmembrane region" description="Helical" evidence="7">
    <location>
        <begin position="105"/>
        <end position="123"/>
    </location>
</feature>
<keyword evidence="5 7" id="KW-1133">Transmembrane helix</keyword>
<evidence type="ECO:0000256" key="1">
    <source>
        <dbReference type="ARBA" id="ARBA00004141"/>
    </source>
</evidence>
<dbReference type="AlphaFoldDB" id="A0A6M2BS65"/>
<evidence type="ECO:0000256" key="5">
    <source>
        <dbReference type="ARBA" id="ARBA00022989"/>
    </source>
</evidence>
<dbReference type="Gene3D" id="1.20.1540.10">
    <property type="entry name" value="Rhomboid-like"/>
    <property type="match status" value="1"/>
</dbReference>
<keyword evidence="9" id="KW-0645">Protease</keyword>
<proteinExistence type="inferred from homology"/>
<evidence type="ECO:0000313" key="10">
    <source>
        <dbReference type="Proteomes" id="UP000472676"/>
    </source>
</evidence>
<dbReference type="InterPro" id="IPR022764">
    <property type="entry name" value="Peptidase_S54_rhomboid_dom"/>
</dbReference>
<reference evidence="9 10" key="1">
    <citation type="journal article" date="2014" name="Int. J. Syst. Evol. Microbiol.">
        <title>Solimonas terrae sp. nov., isolated from soil.</title>
        <authorList>
            <person name="Kim S.J."/>
            <person name="Moon J.Y."/>
            <person name="Weon H.Y."/>
            <person name="Ahn J.H."/>
            <person name="Chen W.M."/>
            <person name="Kwon S.W."/>
        </authorList>
    </citation>
    <scope>NUCLEOTIDE SEQUENCE [LARGE SCALE GENOMIC DNA]</scope>
    <source>
        <strain evidence="9 10">KIS83-12</strain>
    </source>
</reference>
<evidence type="ECO:0000313" key="9">
    <source>
        <dbReference type="EMBL" id="NGY05472.1"/>
    </source>
</evidence>
<feature type="transmembrane region" description="Helical" evidence="7">
    <location>
        <begin position="77"/>
        <end position="99"/>
    </location>
</feature>
<dbReference type="InterPro" id="IPR035952">
    <property type="entry name" value="Rhomboid-like_sf"/>
</dbReference>
<gene>
    <name evidence="9" type="ORF">G7Y85_11885</name>
</gene>